<feature type="transmembrane region" description="Helical" evidence="4">
    <location>
        <begin position="22"/>
        <end position="42"/>
    </location>
</feature>
<feature type="transmembrane region" description="Helical" evidence="4">
    <location>
        <begin position="347"/>
        <end position="366"/>
    </location>
</feature>
<organism evidence="5 6">
    <name type="scientific">Motilimonas cestriensis</name>
    <dbReference type="NCBI Taxonomy" id="2742685"/>
    <lineage>
        <taxon>Bacteria</taxon>
        <taxon>Pseudomonadati</taxon>
        <taxon>Pseudomonadota</taxon>
        <taxon>Gammaproteobacteria</taxon>
        <taxon>Alteromonadales</taxon>
        <taxon>Alteromonadales genera incertae sedis</taxon>
        <taxon>Motilimonas</taxon>
    </lineage>
</organism>
<feature type="transmembrane region" description="Helical" evidence="4">
    <location>
        <begin position="109"/>
        <end position="130"/>
    </location>
</feature>
<dbReference type="SUPFAM" id="SSF103473">
    <property type="entry name" value="MFS general substrate transporter"/>
    <property type="match status" value="1"/>
</dbReference>
<feature type="transmembrane region" description="Helical" evidence="4">
    <location>
        <begin position="142"/>
        <end position="162"/>
    </location>
</feature>
<dbReference type="EMBL" id="JAIMJA010000014">
    <property type="protein sequence ID" value="MCE2595924.1"/>
    <property type="molecule type" value="Genomic_DNA"/>
</dbReference>
<dbReference type="InterPro" id="IPR036259">
    <property type="entry name" value="MFS_trans_sf"/>
</dbReference>
<feature type="transmembrane region" description="Helical" evidence="4">
    <location>
        <begin position="54"/>
        <end position="73"/>
    </location>
</feature>
<dbReference type="Gene3D" id="1.20.1250.20">
    <property type="entry name" value="MFS general substrate transporter like domains"/>
    <property type="match status" value="1"/>
</dbReference>
<keyword evidence="6" id="KW-1185">Reference proteome</keyword>
<evidence type="ECO:0000256" key="2">
    <source>
        <dbReference type="ARBA" id="ARBA00022989"/>
    </source>
</evidence>
<protein>
    <submittedName>
        <fullName evidence="5">MFS transporter</fullName>
    </submittedName>
</protein>
<evidence type="ECO:0000313" key="6">
    <source>
        <dbReference type="Proteomes" id="UP001201273"/>
    </source>
</evidence>
<keyword evidence="1 4" id="KW-0812">Transmembrane</keyword>
<proteinExistence type="predicted"/>
<dbReference type="InterPro" id="IPR011701">
    <property type="entry name" value="MFS"/>
</dbReference>
<dbReference type="RefSeq" id="WP_233053588.1">
    <property type="nucleotide sequence ID" value="NZ_JAIMJA010000014.1"/>
</dbReference>
<dbReference type="Proteomes" id="UP001201273">
    <property type="component" value="Unassembled WGS sequence"/>
</dbReference>
<feature type="transmembrane region" description="Helical" evidence="4">
    <location>
        <begin position="85"/>
        <end position="103"/>
    </location>
</feature>
<accession>A0ABS8WED6</accession>
<sequence>MEYSLDCCAEVKPRLNWATLQLALICTLNYGALLYLLPVLFLDMSAYWSLPISYFLWAYSGLLLVEALISPWVGRTIERIGARCVMTYSSLLGAVLLTLLAWLPHPALALVVIPLLGVAKAGAVYEASFAYCFRRVQDAGKVILLITLMAGFASTVFIPLAHFIKEQWGWQLCLLIFAIIGPGISLCLAWALPLDQQATASRVQPAVIASSSSSQHAASQALQLCFICFSLVASAVTANMYSLLNELQMNENLLLMALMLIGPAQSLARLLFGILHQRLGNKAASIWVLATQPLAFLCLPLLWWHPAAILLFALAFGLANGSMTMVRAISIADLFGREGYAARAGRFAAPSGIAAAIAPGLFASLYDVGLALEILLLIGAVLALLMWWQFVRSYALAGVTQE</sequence>
<feature type="transmembrane region" description="Helical" evidence="4">
    <location>
        <begin position="253"/>
        <end position="272"/>
    </location>
</feature>
<keyword evidence="2 4" id="KW-1133">Transmembrane helix</keyword>
<feature type="transmembrane region" description="Helical" evidence="4">
    <location>
        <begin position="168"/>
        <end position="192"/>
    </location>
</feature>
<evidence type="ECO:0000256" key="1">
    <source>
        <dbReference type="ARBA" id="ARBA00022692"/>
    </source>
</evidence>
<gene>
    <name evidence="5" type="ORF">K6Y31_14010</name>
</gene>
<evidence type="ECO:0000256" key="4">
    <source>
        <dbReference type="SAM" id="Phobius"/>
    </source>
</evidence>
<feature type="transmembrane region" description="Helical" evidence="4">
    <location>
        <begin position="221"/>
        <end position="241"/>
    </location>
</feature>
<feature type="transmembrane region" description="Helical" evidence="4">
    <location>
        <begin position="309"/>
        <end position="335"/>
    </location>
</feature>
<dbReference type="Pfam" id="PF07690">
    <property type="entry name" value="MFS_1"/>
    <property type="match status" value="1"/>
</dbReference>
<evidence type="ECO:0000313" key="5">
    <source>
        <dbReference type="EMBL" id="MCE2595924.1"/>
    </source>
</evidence>
<keyword evidence="3 4" id="KW-0472">Membrane</keyword>
<feature type="transmembrane region" description="Helical" evidence="4">
    <location>
        <begin position="372"/>
        <end position="391"/>
    </location>
</feature>
<name>A0ABS8WED6_9GAMM</name>
<reference evidence="5 6" key="1">
    <citation type="journal article" date="2022" name="Environ. Microbiol. Rep.">
        <title>Eco-phylogenetic analyses reveal divergent evolution of vitamin B12 metabolism in the marine bacterial family 'Psychromonadaceae'.</title>
        <authorList>
            <person name="Jin X."/>
            <person name="Yang Y."/>
            <person name="Cao H."/>
            <person name="Gao B."/>
            <person name="Zhao Z."/>
        </authorList>
    </citation>
    <scope>NUCLEOTIDE SEQUENCE [LARGE SCALE GENOMIC DNA]</scope>
    <source>
        <strain evidence="5 6">MKS20</strain>
    </source>
</reference>
<comment type="caution">
    <text evidence="5">The sequence shown here is derived from an EMBL/GenBank/DDBJ whole genome shotgun (WGS) entry which is preliminary data.</text>
</comment>
<feature type="transmembrane region" description="Helical" evidence="4">
    <location>
        <begin position="284"/>
        <end position="303"/>
    </location>
</feature>
<evidence type="ECO:0000256" key="3">
    <source>
        <dbReference type="ARBA" id="ARBA00023136"/>
    </source>
</evidence>